<name>A0A4U6W9N7_SETVI</name>
<dbReference type="SUPFAM" id="SSF48208">
    <property type="entry name" value="Six-hairpin glycosidases"/>
    <property type="match status" value="1"/>
</dbReference>
<dbReference type="PANTHER" id="PTHR31916">
    <property type="match status" value="1"/>
</dbReference>
<proteinExistence type="inferred from homology"/>
<keyword evidence="6" id="KW-1185">Reference proteome</keyword>
<dbReference type="GO" id="GO:0005987">
    <property type="term" value="P:sucrose catabolic process"/>
    <property type="evidence" value="ECO:0007669"/>
    <property type="project" value="TreeGrafter"/>
</dbReference>
<evidence type="ECO:0000313" key="5">
    <source>
        <dbReference type="EMBL" id="TKW38273.1"/>
    </source>
</evidence>
<reference evidence="5" key="1">
    <citation type="submission" date="2019-03" db="EMBL/GenBank/DDBJ databases">
        <title>WGS assembly of Setaria viridis.</title>
        <authorList>
            <person name="Huang P."/>
            <person name="Jenkins J."/>
            <person name="Grimwood J."/>
            <person name="Barry K."/>
            <person name="Healey A."/>
            <person name="Mamidi S."/>
            <person name="Sreedasyam A."/>
            <person name="Shu S."/>
            <person name="Feldman M."/>
            <person name="Wu J."/>
            <person name="Yu Y."/>
            <person name="Chen C."/>
            <person name="Johnson J."/>
            <person name="Rokhsar D."/>
            <person name="Baxter I."/>
            <person name="Schmutz J."/>
            <person name="Brutnell T."/>
            <person name="Kellogg E."/>
        </authorList>
    </citation>
    <scope>NUCLEOTIDE SEQUENCE [LARGE SCALE GENOMIC DNA]</scope>
</reference>
<dbReference type="InterPro" id="IPR024746">
    <property type="entry name" value="Glyco_hydro_100"/>
</dbReference>
<protein>
    <recommendedName>
        <fullName evidence="4">Alkaline/neutral invertase</fullName>
        <ecNumber evidence="4">3.2.1.26</ecNumber>
    </recommendedName>
</protein>
<dbReference type="InterPro" id="IPR008928">
    <property type="entry name" value="6-hairpin_glycosidase_sf"/>
</dbReference>
<dbReference type="Pfam" id="PF12899">
    <property type="entry name" value="Glyco_hydro_100"/>
    <property type="match status" value="1"/>
</dbReference>
<organism evidence="5 6">
    <name type="scientific">Setaria viridis</name>
    <name type="common">Green bristlegrass</name>
    <name type="synonym">Setaria italica subsp. viridis</name>
    <dbReference type="NCBI Taxonomy" id="4556"/>
    <lineage>
        <taxon>Eukaryota</taxon>
        <taxon>Viridiplantae</taxon>
        <taxon>Streptophyta</taxon>
        <taxon>Embryophyta</taxon>
        <taxon>Tracheophyta</taxon>
        <taxon>Spermatophyta</taxon>
        <taxon>Magnoliopsida</taxon>
        <taxon>Liliopsida</taxon>
        <taxon>Poales</taxon>
        <taxon>Poaceae</taxon>
        <taxon>PACMAD clade</taxon>
        <taxon>Panicoideae</taxon>
        <taxon>Panicodae</taxon>
        <taxon>Paniceae</taxon>
        <taxon>Cenchrinae</taxon>
        <taxon>Setaria</taxon>
    </lineage>
</organism>
<keyword evidence="3 4" id="KW-0326">Glycosidase</keyword>
<dbReference type="AlphaFoldDB" id="A0A4U6W9N7"/>
<accession>A0A4U6W9N7</accession>
<evidence type="ECO:0000256" key="2">
    <source>
        <dbReference type="ARBA" id="ARBA00023277"/>
    </source>
</evidence>
<comment type="similarity">
    <text evidence="4">Belongs to the glycosyl hydrolase 100 family.</text>
</comment>
<keyword evidence="1 4" id="KW-0378">Hydrolase</keyword>
<dbReference type="PANTHER" id="PTHR31916:SF42">
    <property type="entry name" value="ALKALINE_NEUTRAL INVERTASE"/>
    <property type="match status" value="1"/>
</dbReference>
<dbReference type="EMBL" id="CM016552">
    <property type="protein sequence ID" value="TKW38273.1"/>
    <property type="molecule type" value="Genomic_DNA"/>
</dbReference>
<dbReference type="Gramene" id="TKW38273">
    <property type="protein sequence ID" value="TKW38273"/>
    <property type="gene ID" value="SEVIR_1G103450v2"/>
</dbReference>
<evidence type="ECO:0000313" key="6">
    <source>
        <dbReference type="Proteomes" id="UP000298652"/>
    </source>
</evidence>
<evidence type="ECO:0000256" key="3">
    <source>
        <dbReference type="ARBA" id="ARBA00023295"/>
    </source>
</evidence>
<dbReference type="EC" id="3.2.1.26" evidence="4"/>
<dbReference type="GO" id="GO:0004575">
    <property type="term" value="F:sucrose alpha-glucosidase activity"/>
    <property type="evidence" value="ECO:0007669"/>
    <property type="project" value="TreeGrafter"/>
</dbReference>
<comment type="catalytic activity">
    <reaction evidence="4">
        <text>Hydrolysis of terminal non-reducing beta-D-fructofuranoside residues in beta-D-fructofuranosides.</text>
        <dbReference type="EC" id="3.2.1.26"/>
    </reaction>
</comment>
<keyword evidence="2 4" id="KW-0119">Carbohydrate metabolism</keyword>
<dbReference type="GO" id="GO:0033926">
    <property type="term" value="F:endo-alpha-N-acetylgalactosaminidase activity"/>
    <property type="evidence" value="ECO:0007669"/>
    <property type="project" value="UniProtKB-UniRule"/>
</dbReference>
<evidence type="ECO:0000256" key="1">
    <source>
        <dbReference type="ARBA" id="ARBA00022801"/>
    </source>
</evidence>
<evidence type="ECO:0000256" key="4">
    <source>
        <dbReference type="RuleBase" id="RU367047"/>
    </source>
</evidence>
<sequence length="187" mass="21001">MMITMNPQSPREGQGCTTLSGTDHVLSPYLTWNSMICNLVVYSRLLRSPRAQKEDYSAHSMKKTPTDANASHGHAIADAAWEALKRSIVYFRGQPIGTVAAIDKSQGAALNYDQVFMRDFIPSALAFLMKGEHLIVKNFLVETARLQSREKMVDLFKLGQGVMPASFKAQRSNPSTLPRRQKIWWLT</sequence>
<comment type="function">
    <text evidence="4">Invertase that cleaves sucrose into glucose and fructose.</text>
</comment>
<dbReference type="Proteomes" id="UP000298652">
    <property type="component" value="Chromosome 1"/>
</dbReference>
<gene>
    <name evidence="5" type="ORF">SEVIR_1G103450v2</name>
</gene>